<organism evidence="6 7">
    <name type="scientific">Novosphingobium piscinae</name>
    <dbReference type="NCBI Taxonomy" id="1507448"/>
    <lineage>
        <taxon>Bacteria</taxon>
        <taxon>Pseudomonadati</taxon>
        <taxon>Pseudomonadota</taxon>
        <taxon>Alphaproteobacteria</taxon>
        <taxon>Sphingomonadales</taxon>
        <taxon>Sphingomonadaceae</taxon>
        <taxon>Novosphingobium</taxon>
    </lineage>
</organism>
<dbReference type="Proteomes" id="UP000551327">
    <property type="component" value="Unassembled WGS sequence"/>
</dbReference>
<evidence type="ECO:0000256" key="3">
    <source>
        <dbReference type="SAM" id="Phobius"/>
    </source>
</evidence>
<dbReference type="Gene3D" id="2.40.30.170">
    <property type="match status" value="1"/>
</dbReference>
<dbReference type="Gene3D" id="1.10.287.470">
    <property type="entry name" value="Helix hairpin bin"/>
    <property type="match status" value="2"/>
</dbReference>
<evidence type="ECO:0000313" key="7">
    <source>
        <dbReference type="Proteomes" id="UP000551327"/>
    </source>
</evidence>
<keyword evidence="3" id="KW-1133">Transmembrane helix</keyword>
<name>A0A7X1G1R8_9SPHN</name>
<dbReference type="SUPFAM" id="SSF111369">
    <property type="entry name" value="HlyD-like secretion proteins"/>
    <property type="match status" value="2"/>
</dbReference>
<feature type="domain" description="p-hydroxybenzoic acid efflux pump subunit AaeA-like beta-barrel" evidence="5">
    <location>
        <begin position="283"/>
        <end position="374"/>
    </location>
</feature>
<evidence type="ECO:0000256" key="2">
    <source>
        <dbReference type="SAM" id="Coils"/>
    </source>
</evidence>
<comment type="subcellular location">
    <subcellularLocation>
        <location evidence="1">Cell envelope</location>
    </subcellularLocation>
</comment>
<comment type="caution">
    <text evidence="6">The sequence shown here is derived from an EMBL/GenBank/DDBJ whole genome shotgun (WGS) entry which is preliminary data.</text>
</comment>
<evidence type="ECO:0000259" key="4">
    <source>
        <dbReference type="Pfam" id="PF25885"/>
    </source>
</evidence>
<keyword evidence="3" id="KW-0812">Transmembrane</keyword>
<keyword evidence="2" id="KW-0175">Coiled coil</keyword>
<keyword evidence="7" id="KW-1185">Reference proteome</keyword>
<feature type="transmembrane region" description="Helical" evidence="3">
    <location>
        <begin position="26"/>
        <end position="47"/>
    </location>
</feature>
<dbReference type="RefSeq" id="WP_185680233.1">
    <property type="nucleotide sequence ID" value="NZ_JACLAX010000018.1"/>
</dbReference>
<dbReference type="EMBL" id="JACLAX010000018">
    <property type="protein sequence ID" value="MBC2670372.1"/>
    <property type="molecule type" value="Genomic_DNA"/>
</dbReference>
<sequence>MADATFAQDAAVDPVQARRQSQRRTWLTRLALLLAVAGLLWAAWYLLIGRNEVSTDNAYVNAEIAQVTPLISAQVVEVRVRDTQMVRRGDVLAVLDTSNARIAVAQAEADLAAARRRFEQAAATSESLSAQVAAGDAEVTRAEAQLTAAEADLTKAQTDLKRRESLRGTGAVSGEELTAVRRAFAAAKAAASSARAAVEQARASRTAAAGQLAASEALVAGSSIDTDPAVLAAKARLEAAQLDIVRAVIRAPIDGVITRRQVQIGQRVSQGAPIMSIVPVNNLYVDANFKERQLRRVKVGMPAKVVADLYGSDVVYHGRVAGISGGTGASMALIPAQNATGNWIKVVQRLPVRIELDPKELAAHPLRVGLSTEVEIDLTSAD</sequence>
<keyword evidence="3" id="KW-0472">Membrane</keyword>
<dbReference type="InterPro" id="IPR050739">
    <property type="entry name" value="MFP"/>
</dbReference>
<evidence type="ECO:0000259" key="5">
    <source>
        <dbReference type="Pfam" id="PF25963"/>
    </source>
</evidence>
<evidence type="ECO:0000313" key="6">
    <source>
        <dbReference type="EMBL" id="MBC2670372.1"/>
    </source>
</evidence>
<dbReference type="InterPro" id="IPR058634">
    <property type="entry name" value="AaeA-lik-b-barrel"/>
</dbReference>
<dbReference type="GO" id="GO:0055085">
    <property type="term" value="P:transmembrane transport"/>
    <property type="evidence" value="ECO:0007669"/>
    <property type="project" value="InterPro"/>
</dbReference>
<feature type="domain" description="Multidrug export protein EmrA/FarA alpha-helical hairpin" evidence="4">
    <location>
        <begin position="139"/>
        <end position="246"/>
    </location>
</feature>
<dbReference type="GO" id="GO:0030313">
    <property type="term" value="C:cell envelope"/>
    <property type="evidence" value="ECO:0007669"/>
    <property type="project" value="UniProtKB-SubCell"/>
</dbReference>
<dbReference type="Pfam" id="PF25885">
    <property type="entry name" value="HH_EMRA"/>
    <property type="match status" value="1"/>
</dbReference>
<gene>
    <name evidence="6" type="ORF">H7F53_14560</name>
</gene>
<dbReference type="PANTHER" id="PTHR30386">
    <property type="entry name" value="MEMBRANE FUSION SUBUNIT OF EMRAB-TOLC MULTIDRUG EFFLUX PUMP"/>
    <property type="match status" value="1"/>
</dbReference>
<proteinExistence type="predicted"/>
<reference evidence="6 7" key="1">
    <citation type="submission" date="2020-08" db="EMBL/GenBank/DDBJ databases">
        <title>The genome sequence of type strain Novosphingobium piscinae KCTC 42194.</title>
        <authorList>
            <person name="Liu Y."/>
        </authorList>
    </citation>
    <scope>NUCLEOTIDE SEQUENCE [LARGE SCALE GENOMIC DNA]</scope>
    <source>
        <strain evidence="6 7">KCTC 42194</strain>
    </source>
</reference>
<evidence type="ECO:0000256" key="1">
    <source>
        <dbReference type="ARBA" id="ARBA00004196"/>
    </source>
</evidence>
<dbReference type="Pfam" id="PF25963">
    <property type="entry name" value="Beta-barrel_AAEA"/>
    <property type="match status" value="1"/>
</dbReference>
<accession>A0A7X1G1R8</accession>
<dbReference type="PANTHER" id="PTHR30386:SF19">
    <property type="entry name" value="MULTIDRUG EXPORT PROTEIN EMRA-RELATED"/>
    <property type="match status" value="1"/>
</dbReference>
<protein>
    <submittedName>
        <fullName evidence="6">HlyD family efflux transporter periplasmic adaptor subunit</fullName>
    </submittedName>
</protein>
<dbReference type="InterPro" id="IPR058633">
    <property type="entry name" value="EmrA/FarA_HH"/>
</dbReference>
<feature type="coiled-coil region" evidence="2">
    <location>
        <begin position="104"/>
        <end position="159"/>
    </location>
</feature>
<dbReference type="AlphaFoldDB" id="A0A7X1G1R8"/>
<dbReference type="Gene3D" id="2.40.50.100">
    <property type="match status" value="1"/>
</dbReference>